<dbReference type="InterPro" id="IPR011009">
    <property type="entry name" value="Kinase-like_dom_sf"/>
</dbReference>
<keyword evidence="3 8" id="KW-0418">Kinase</keyword>
<dbReference type="PROSITE" id="PS00108">
    <property type="entry name" value="PROTEIN_KINASE_ST"/>
    <property type="match status" value="1"/>
</dbReference>
<dbReference type="Gene3D" id="3.30.200.20">
    <property type="entry name" value="Phosphorylase Kinase, domain 1"/>
    <property type="match status" value="1"/>
</dbReference>
<evidence type="ECO:0000256" key="2">
    <source>
        <dbReference type="ARBA" id="ARBA00022741"/>
    </source>
</evidence>
<feature type="compositionally biased region" description="Polar residues" evidence="6">
    <location>
        <begin position="334"/>
        <end position="344"/>
    </location>
</feature>
<dbReference type="GO" id="GO:0005524">
    <property type="term" value="F:ATP binding"/>
    <property type="evidence" value="ECO:0007669"/>
    <property type="project" value="UniProtKB-UniRule"/>
</dbReference>
<feature type="domain" description="Protein kinase" evidence="7">
    <location>
        <begin position="15"/>
        <end position="268"/>
    </location>
</feature>
<dbReference type="GO" id="GO:0004674">
    <property type="term" value="F:protein serine/threonine kinase activity"/>
    <property type="evidence" value="ECO:0007669"/>
    <property type="project" value="UniProtKB-KW"/>
</dbReference>
<keyword evidence="4 5" id="KW-0067">ATP-binding</keyword>
<evidence type="ECO:0000256" key="4">
    <source>
        <dbReference type="ARBA" id="ARBA00022840"/>
    </source>
</evidence>
<keyword evidence="2 5" id="KW-0547">Nucleotide-binding</keyword>
<gene>
    <name evidence="8" type="ORF">SAMN05216266_101272</name>
</gene>
<evidence type="ECO:0000256" key="3">
    <source>
        <dbReference type="ARBA" id="ARBA00022777"/>
    </source>
</evidence>
<evidence type="ECO:0000313" key="9">
    <source>
        <dbReference type="Proteomes" id="UP000243799"/>
    </source>
</evidence>
<dbReference type="STRING" id="490629.SAMN05216266_101272"/>
<dbReference type="RefSeq" id="WP_091668204.1">
    <property type="nucleotide sequence ID" value="NZ_FOKG01000001.1"/>
</dbReference>
<dbReference type="PANTHER" id="PTHR43289">
    <property type="entry name" value="MITOGEN-ACTIVATED PROTEIN KINASE KINASE KINASE 20-RELATED"/>
    <property type="match status" value="1"/>
</dbReference>
<sequence length="633" mass="66753">MKPLTPSEHGFTGRYRLLAALGEGGMGRVLLAAAPDGRLVAVKHVHPGFAQDASFRTRFRHEVAASRLVSGAYTAAVMDADPDAPVPWLASVFVAGPSLREAVDATGALPVTALRLLAAGLASALADIHRAGLIHRDLKPSNVLLAVDGPRVIDFGIARAADGSSDLTGTGSLIGSPGFMSPEQARSETLTPASDVFSLGVLLVMACTGKDPFTGASAPQTLYNVVHASPDLAEIPDSIRPLVEACLAKEPAHRPTPAQILDFVGPLGPGTVSWPPAVRQLIERQQAEVHATLALPPSAPAPRHRGRGKRALVAAAALAVVAMTAGTVTAVTLNSGDGDQQSATPERGALGGDRSETTVPEPLGLEPLSLERLLAVDPCQLLADVPIPGVGKLEPETESYNLNECKYESEDVGRLTVEIGERMPNTNVRAADQDAEGHPVIIGQNVQKCDAAVQIPDEEIGVVVTTSVARNDSCDDVEAALRVVVNRLYAGPPEFDRPSESLIGVDACALMEEKEARKVFGVVTRTERTKLRECTLEVGGKFRIALDQGIAPEAVPDGREKVDLAGKTGFLKPGDEDGGSYCALEWSHRPVGERRSETVYIFHTSSTETKRVDELCGQTQEAAKLVVEALPKT</sequence>
<dbReference type="Proteomes" id="UP000243799">
    <property type="component" value="Unassembled WGS sequence"/>
</dbReference>
<dbReference type="InterPro" id="IPR017441">
    <property type="entry name" value="Protein_kinase_ATP_BS"/>
</dbReference>
<dbReference type="SMART" id="SM00220">
    <property type="entry name" value="S_TKc"/>
    <property type="match status" value="1"/>
</dbReference>
<reference evidence="9" key="1">
    <citation type="submission" date="2016-10" db="EMBL/GenBank/DDBJ databases">
        <authorList>
            <person name="Varghese N."/>
            <person name="Submissions S."/>
        </authorList>
    </citation>
    <scope>NUCLEOTIDE SEQUENCE [LARGE SCALE GENOMIC DNA]</scope>
    <source>
        <strain evidence="9">CGMCC 4.3568</strain>
    </source>
</reference>
<dbReference type="SUPFAM" id="SSF56112">
    <property type="entry name" value="Protein kinase-like (PK-like)"/>
    <property type="match status" value="1"/>
</dbReference>
<dbReference type="PROSITE" id="PS00107">
    <property type="entry name" value="PROTEIN_KINASE_ATP"/>
    <property type="match status" value="1"/>
</dbReference>
<dbReference type="PROSITE" id="PS50011">
    <property type="entry name" value="PROTEIN_KINASE_DOM"/>
    <property type="match status" value="1"/>
</dbReference>
<dbReference type="PANTHER" id="PTHR43289:SF34">
    <property type="entry name" value="SERINE_THREONINE-PROTEIN KINASE YBDM-RELATED"/>
    <property type="match status" value="1"/>
</dbReference>
<dbReference type="CDD" id="cd14014">
    <property type="entry name" value="STKc_PknB_like"/>
    <property type="match status" value="1"/>
</dbReference>
<dbReference type="InterPro" id="IPR000719">
    <property type="entry name" value="Prot_kinase_dom"/>
</dbReference>
<keyword evidence="1" id="KW-0808">Transferase</keyword>
<dbReference type="Pfam" id="PF00069">
    <property type="entry name" value="Pkinase"/>
    <property type="match status" value="1"/>
</dbReference>
<feature type="binding site" evidence="5">
    <location>
        <position position="43"/>
    </location>
    <ligand>
        <name>ATP</name>
        <dbReference type="ChEBI" id="CHEBI:30616"/>
    </ligand>
</feature>
<evidence type="ECO:0000256" key="5">
    <source>
        <dbReference type="PROSITE-ProRule" id="PRU10141"/>
    </source>
</evidence>
<evidence type="ECO:0000259" key="7">
    <source>
        <dbReference type="PROSITE" id="PS50011"/>
    </source>
</evidence>
<evidence type="ECO:0000256" key="1">
    <source>
        <dbReference type="ARBA" id="ARBA00022679"/>
    </source>
</evidence>
<dbReference type="InterPro" id="IPR008271">
    <property type="entry name" value="Ser/Thr_kinase_AS"/>
</dbReference>
<dbReference type="Gene3D" id="1.10.510.10">
    <property type="entry name" value="Transferase(Phosphotransferase) domain 1"/>
    <property type="match status" value="1"/>
</dbReference>
<feature type="region of interest" description="Disordered" evidence="6">
    <location>
        <begin position="333"/>
        <end position="360"/>
    </location>
</feature>
<proteinExistence type="predicted"/>
<accession>A0A1I0VJL4</accession>
<evidence type="ECO:0000256" key="6">
    <source>
        <dbReference type="SAM" id="MobiDB-lite"/>
    </source>
</evidence>
<dbReference type="AlphaFoldDB" id="A0A1I0VJL4"/>
<organism evidence="8 9">
    <name type="scientific">Amycolatopsis marina</name>
    <dbReference type="NCBI Taxonomy" id="490629"/>
    <lineage>
        <taxon>Bacteria</taxon>
        <taxon>Bacillati</taxon>
        <taxon>Actinomycetota</taxon>
        <taxon>Actinomycetes</taxon>
        <taxon>Pseudonocardiales</taxon>
        <taxon>Pseudonocardiaceae</taxon>
        <taxon>Amycolatopsis</taxon>
    </lineage>
</organism>
<evidence type="ECO:0000313" key="8">
    <source>
        <dbReference type="EMBL" id="SFA76100.1"/>
    </source>
</evidence>
<keyword evidence="9" id="KW-1185">Reference proteome</keyword>
<dbReference type="EMBL" id="FOKG01000001">
    <property type="protein sequence ID" value="SFA76100.1"/>
    <property type="molecule type" value="Genomic_DNA"/>
</dbReference>
<name>A0A1I0VJL4_9PSEU</name>
<keyword evidence="8" id="KW-0723">Serine/threonine-protein kinase</keyword>
<protein>
    <submittedName>
        <fullName evidence="8">Serine/threonine protein kinase</fullName>
    </submittedName>
</protein>